<protein>
    <submittedName>
        <fullName evidence="2">Uncharacterized protein</fullName>
    </submittedName>
</protein>
<evidence type="ECO:0000313" key="3">
    <source>
        <dbReference type="Proteomes" id="UP001500840"/>
    </source>
</evidence>
<keyword evidence="1" id="KW-1133">Transmembrane helix</keyword>
<accession>A0ABP8MAY6</accession>
<dbReference type="Proteomes" id="UP001500840">
    <property type="component" value="Unassembled WGS sequence"/>
</dbReference>
<keyword evidence="3" id="KW-1185">Reference proteome</keyword>
<keyword evidence="1" id="KW-0812">Transmembrane</keyword>
<feature type="transmembrane region" description="Helical" evidence="1">
    <location>
        <begin position="7"/>
        <end position="30"/>
    </location>
</feature>
<organism evidence="2 3">
    <name type="scientific">Novipirellula rosea</name>
    <dbReference type="NCBI Taxonomy" id="1031540"/>
    <lineage>
        <taxon>Bacteria</taxon>
        <taxon>Pseudomonadati</taxon>
        <taxon>Planctomycetota</taxon>
        <taxon>Planctomycetia</taxon>
        <taxon>Pirellulales</taxon>
        <taxon>Pirellulaceae</taxon>
        <taxon>Novipirellula</taxon>
    </lineage>
</organism>
<dbReference type="EMBL" id="BAABGA010000012">
    <property type="protein sequence ID" value="GAA4447595.1"/>
    <property type="molecule type" value="Genomic_DNA"/>
</dbReference>
<comment type="caution">
    <text evidence="2">The sequence shown here is derived from an EMBL/GenBank/DDBJ whole genome shotgun (WGS) entry which is preliminary data.</text>
</comment>
<evidence type="ECO:0000313" key="2">
    <source>
        <dbReference type="EMBL" id="GAA4447595.1"/>
    </source>
</evidence>
<name>A0ABP8MAY6_9BACT</name>
<proteinExistence type="predicted"/>
<keyword evidence="1" id="KW-0472">Membrane</keyword>
<reference evidence="3" key="1">
    <citation type="journal article" date="2019" name="Int. J. Syst. Evol. Microbiol.">
        <title>The Global Catalogue of Microorganisms (GCM) 10K type strain sequencing project: providing services to taxonomists for standard genome sequencing and annotation.</title>
        <authorList>
            <consortium name="The Broad Institute Genomics Platform"/>
            <consortium name="The Broad Institute Genome Sequencing Center for Infectious Disease"/>
            <person name="Wu L."/>
            <person name="Ma J."/>
        </authorList>
    </citation>
    <scope>NUCLEOTIDE SEQUENCE [LARGE SCALE GENOMIC DNA]</scope>
    <source>
        <strain evidence="3">JCM 17759</strain>
    </source>
</reference>
<dbReference type="RefSeq" id="WP_345319962.1">
    <property type="nucleotide sequence ID" value="NZ_BAABGA010000012.1"/>
</dbReference>
<gene>
    <name evidence="2" type="ORF">GCM10023156_09800</name>
</gene>
<evidence type="ECO:0000256" key="1">
    <source>
        <dbReference type="SAM" id="Phobius"/>
    </source>
</evidence>
<sequence length="514" mass="56237">MRAFKILLVLFVTLFVAVPTGMIFLLAIIATIGSNANSQFDANSQFGGDVKVTSVSHSESILDPADQIKIQQGNVTLYFDPAMDKAQAKAVLGVLASKCLLGTSDYQYAFSLSSTPAAHQLRCLDSMSLEFCEKLQPIYQSMATIISHQCFQGETFRLVMQPSDADAAVIAENRSDVAACWFNGSQSVFFEQPFSAQDIEAILDGFRELGMVSPESDLAHLFFRHTEQSGEVQVIGKQSSLDAIDPATLHATLRYRALQSSLLLCAGRQCTFLVTDPGFNPIQSVVHTPPFQPTQFAKNGCMLYLSDDSISQATLDAIAARLPTIPDREITVDYWISQSGNQYTVLAPSSDAVLERGAVLQRSLLSTGIGINSELPDEATLTMIACDDGFQPHHSIPVRKRMGPYLARNNNRLSYAISFDEEFANRVADYFEAQGVFTERGSAHVEIFHLDQPESLPCVQLYVTETMISPASAAQTKAFGMKVAADLFPEQRSVFQLCNALGVPLNGYVWVNEG</sequence>